<evidence type="ECO:0000259" key="7">
    <source>
        <dbReference type="SMART" id="SM00892"/>
    </source>
</evidence>
<dbReference type="GO" id="GO:0006309">
    <property type="term" value="P:apoptotic DNA fragmentation"/>
    <property type="evidence" value="ECO:0007669"/>
    <property type="project" value="TreeGrafter"/>
</dbReference>
<dbReference type="CDD" id="cd00091">
    <property type="entry name" value="NUC"/>
    <property type="match status" value="2"/>
</dbReference>
<evidence type="ECO:0008006" key="10">
    <source>
        <dbReference type="Google" id="ProtNLM"/>
    </source>
</evidence>
<keyword evidence="9" id="KW-1185">Reference proteome</keyword>
<feature type="domain" description="ENPP1-3/EXOG-like endonuclease/phosphodiesterase" evidence="6">
    <location>
        <begin position="313"/>
        <end position="485"/>
    </location>
</feature>
<dbReference type="EnsemblMetazoa" id="PPAI002717-RA">
    <property type="protein sequence ID" value="PPAI002717-PA"/>
    <property type="gene ID" value="PPAI002717"/>
</dbReference>
<dbReference type="Pfam" id="PF01223">
    <property type="entry name" value="Endonuclease_NS"/>
    <property type="match status" value="2"/>
</dbReference>
<keyword evidence="5" id="KW-0479">Metal-binding</keyword>
<reference evidence="8" key="1">
    <citation type="submission" date="2022-08" db="UniProtKB">
        <authorList>
            <consortium name="EnsemblMetazoa"/>
        </authorList>
    </citation>
    <scope>IDENTIFICATION</scope>
    <source>
        <strain evidence="8">Israel</strain>
    </source>
</reference>
<dbReference type="InterPro" id="IPR001604">
    <property type="entry name" value="Endo_G_ENPP1-like_dom"/>
</dbReference>
<evidence type="ECO:0000256" key="5">
    <source>
        <dbReference type="PIRSR" id="PIRSR640255-2"/>
    </source>
</evidence>
<dbReference type="GO" id="GO:0000014">
    <property type="term" value="F:single-stranded DNA endodeoxyribonuclease activity"/>
    <property type="evidence" value="ECO:0007669"/>
    <property type="project" value="TreeGrafter"/>
</dbReference>
<evidence type="ECO:0000313" key="8">
    <source>
        <dbReference type="EnsemblMetazoa" id="PPAI002717-PA"/>
    </source>
</evidence>
<keyword evidence="3" id="KW-0378">Hydrolase</keyword>
<accession>A0A1B0D5G0</accession>
<feature type="domain" description="DNA/RNA non-specific endonuclease/pyrophosphatase/phosphodiesterase" evidence="7">
    <location>
        <begin position="267"/>
        <end position="509"/>
    </location>
</feature>
<evidence type="ECO:0000256" key="4">
    <source>
        <dbReference type="PIRSR" id="PIRSR640255-1"/>
    </source>
</evidence>
<protein>
    <recommendedName>
        <fullName evidence="10">DNA/RNA non-specific endonuclease domain-containing protein</fullName>
    </recommendedName>
</protein>
<dbReference type="Proteomes" id="UP000092462">
    <property type="component" value="Unassembled WGS sequence"/>
</dbReference>
<sequence>YPYHTARKSGRTCANGEAIEIEVGFLVRGRFLELFRICHDEFSERTHYVVHSMHPGNDGYQRSFPRPSWLSSGFFNGKNVDRLYTNVNQKAMVAQILGSDELAEKFIQPVDTEIYLARGHLAAKVDFIYGAQQRATFWLMNVAPQWQKFNGGNWERVESSVRRMVSARNTQLEIYTGTYGIMTLPDMNGENHEIFLHFDENNNGQIPVPKLYYRVLYERSTRRGIVIVGVNNIHITVDEMIDQNYILCEDVADKIDWINWDRFNVNVGYSYACDYSEFASIVGHLPHLEVDGFQRGFPRPPFIQYDHFPTDLNVNLMYTRNRQRQTIAGILGDQGLADDLIHPTNDYFMARGHLAARADFIFGNHQRASFYFINAAPQWQTFNGGNWERIEDGVRNFVADRNIEVEVFTGTWDILHKRDINGNFQPLFLVPDNNNPRIPVPKFYYKVVYEPRTTSAIVFIGVNNPYATWQEINNEYIICNDIGNQVNWINWDRDRLSLGFSYACHWNDFIRVVDHLPNLRVTQLLI</sequence>
<dbReference type="GO" id="GO:0003676">
    <property type="term" value="F:nucleic acid binding"/>
    <property type="evidence" value="ECO:0007669"/>
    <property type="project" value="InterPro"/>
</dbReference>
<dbReference type="SUPFAM" id="SSF54060">
    <property type="entry name" value="His-Me finger endonucleases"/>
    <property type="match status" value="2"/>
</dbReference>
<feature type="binding site" evidence="5">
    <location>
        <position position="383"/>
    </location>
    <ligand>
        <name>Mg(2+)</name>
        <dbReference type="ChEBI" id="CHEBI:18420"/>
        <note>catalytic</note>
    </ligand>
</feature>
<dbReference type="FunFam" id="3.40.570.10:FF:000007">
    <property type="entry name" value="Alkaline nuclease"/>
    <property type="match status" value="2"/>
</dbReference>
<keyword evidence="2" id="KW-0540">Nuclease</keyword>
<dbReference type="EMBL" id="AJVK01011750">
    <property type="status" value="NOT_ANNOTATED_CDS"/>
    <property type="molecule type" value="Genomic_DNA"/>
</dbReference>
<dbReference type="VEuPathDB" id="VectorBase:PPAI002717"/>
<dbReference type="SMART" id="SM00892">
    <property type="entry name" value="Endonuclease_NS"/>
    <property type="match status" value="2"/>
</dbReference>
<evidence type="ECO:0000256" key="1">
    <source>
        <dbReference type="ARBA" id="ARBA00010052"/>
    </source>
</evidence>
<dbReference type="EMBL" id="AJVK01011751">
    <property type="status" value="NOT_ANNOTATED_CDS"/>
    <property type="molecule type" value="Genomic_DNA"/>
</dbReference>
<organism evidence="8 9">
    <name type="scientific">Phlebotomus papatasi</name>
    <name type="common">Sandfly</name>
    <dbReference type="NCBI Taxonomy" id="29031"/>
    <lineage>
        <taxon>Eukaryota</taxon>
        <taxon>Metazoa</taxon>
        <taxon>Ecdysozoa</taxon>
        <taxon>Arthropoda</taxon>
        <taxon>Hexapoda</taxon>
        <taxon>Insecta</taxon>
        <taxon>Pterygota</taxon>
        <taxon>Neoptera</taxon>
        <taxon>Endopterygota</taxon>
        <taxon>Diptera</taxon>
        <taxon>Nematocera</taxon>
        <taxon>Psychodoidea</taxon>
        <taxon>Psychodidae</taxon>
        <taxon>Phlebotomus</taxon>
        <taxon>Phlebotomus</taxon>
    </lineage>
</organism>
<name>A0A1B0D5G0_PHLPP</name>
<dbReference type="Gene3D" id="3.40.570.10">
    <property type="entry name" value="Extracellular Endonuclease, subunit A"/>
    <property type="match status" value="2"/>
</dbReference>
<evidence type="ECO:0000256" key="3">
    <source>
        <dbReference type="ARBA" id="ARBA00022759"/>
    </source>
</evidence>
<dbReference type="InterPro" id="IPR020821">
    <property type="entry name" value="ENPP1-3/EXOG-like_nuc-like"/>
</dbReference>
<evidence type="ECO:0000259" key="6">
    <source>
        <dbReference type="SMART" id="SM00477"/>
    </source>
</evidence>
<comment type="similarity">
    <text evidence="1">Belongs to the DNA/RNA non-specific endonuclease family.</text>
</comment>
<dbReference type="GO" id="GO:0005634">
    <property type="term" value="C:nucleus"/>
    <property type="evidence" value="ECO:0007669"/>
    <property type="project" value="TreeGrafter"/>
</dbReference>
<proteinExistence type="inferred from homology"/>
<dbReference type="VEuPathDB" id="VectorBase:PPAPM1_003707"/>
<dbReference type="VEuPathDB" id="VectorBase:PPAPM1_007286"/>
<dbReference type="PANTHER" id="PTHR13966">
    <property type="entry name" value="ENDONUCLEASE RELATED"/>
    <property type="match status" value="1"/>
</dbReference>
<dbReference type="PANTHER" id="PTHR13966:SF19">
    <property type="entry name" value="NUCLEASE EXOG, MITOCHONDRIAL"/>
    <property type="match status" value="1"/>
</dbReference>
<evidence type="ECO:0000313" key="9">
    <source>
        <dbReference type="Proteomes" id="UP000092462"/>
    </source>
</evidence>
<dbReference type="GO" id="GO:0046872">
    <property type="term" value="F:metal ion binding"/>
    <property type="evidence" value="ECO:0007669"/>
    <property type="project" value="UniProtKB-KW"/>
</dbReference>
<feature type="active site" description="Proton acceptor" evidence="4">
    <location>
        <position position="353"/>
    </location>
</feature>
<dbReference type="InterPro" id="IPR040255">
    <property type="entry name" value="Non-specific_endonuclease"/>
</dbReference>
<dbReference type="EMBL" id="AJVK01011752">
    <property type="status" value="NOT_ANNOTATED_CDS"/>
    <property type="molecule type" value="Genomic_DNA"/>
</dbReference>
<keyword evidence="3" id="KW-0255">Endonuclease</keyword>
<dbReference type="AlphaFoldDB" id="A0A1B0D5G0"/>
<dbReference type="InterPro" id="IPR044925">
    <property type="entry name" value="His-Me_finger_sf"/>
</dbReference>
<feature type="domain" description="DNA/RNA non-specific endonuclease/pyrophosphatase/phosphodiesterase" evidence="7">
    <location>
        <begin position="31"/>
        <end position="266"/>
    </location>
</feature>
<dbReference type="InterPro" id="IPR044929">
    <property type="entry name" value="DNA/RNA_non-sp_Endonuclease_sf"/>
</dbReference>
<dbReference type="SMART" id="SM00477">
    <property type="entry name" value="NUC"/>
    <property type="match status" value="1"/>
</dbReference>
<dbReference type="GO" id="GO:0004521">
    <property type="term" value="F:RNA endonuclease activity"/>
    <property type="evidence" value="ECO:0007669"/>
    <property type="project" value="TreeGrafter"/>
</dbReference>
<dbReference type="GO" id="GO:0005743">
    <property type="term" value="C:mitochondrial inner membrane"/>
    <property type="evidence" value="ECO:0007669"/>
    <property type="project" value="TreeGrafter"/>
</dbReference>
<evidence type="ECO:0000256" key="2">
    <source>
        <dbReference type="ARBA" id="ARBA00022722"/>
    </source>
</evidence>